<dbReference type="EMBL" id="AMCI01001954">
    <property type="protein sequence ID" value="EJX04007.1"/>
    <property type="molecule type" value="Genomic_DNA"/>
</dbReference>
<sequence length="39" mass="4686">MSGGSLRLHLMLYRHVMQLFLHLYGRMRFPALPGRILFR</sequence>
<name>J9G9P5_9ZZZZ</name>
<accession>J9G9P5</accession>
<reference evidence="1" key="1">
    <citation type="journal article" date="2012" name="PLoS ONE">
        <title>Gene sets for utilization of primary and secondary nutrition supplies in the distal gut of endangered iberian lynx.</title>
        <authorList>
            <person name="Alcaide M."/>
            <person name="Messina E."/>
            <person name="Richter M."/>
            <person name="Bargiela R."/>
            <person name="Peplies J."/>
            <person name="Huws S.A."/>
            <person name="Newbold C.J."/>
            <person name="Golyshin P.N."/>
            <person name="Simon M.A."/>
            <person name="Lopez G."/>
            <person name="Yakimov M.M."/>
            <person name="Ferrer M."/>
        </authorList>
    </citation>
    <scope>NUCLEOTIDE SEQUENCE</scope>
</reference>
<gene>
    <name evidence="1" type="ORF">EVA_07884</name>
</gene>
<protein>
    <submittedName>
        <fullName evidence="1">Uncharacterized protein</fullName>
    </submittedName>
</protein>
<dbReference type="AlphaFoldDB" id="J9G9P5"/>
<organism evidence="1">
    <name type="scientific">gut metagenome</name>
    <dbReference type="NCBI Taxonomy" id="749906"/>
    <lineage>
        <taxon>unclassified sequences</taxon>
        <taxon>metagenomes</taxon>
        <taxon>organismal metagenomes</taxon>
    </lineage>
</organism>
<comment type="caution">
    <text evidence="1">The sequence shown here is derived from an EMBL/GenBank/DDBJ whole genome shotgun (WGS) entry which is preliminary data.</text>
</comment>
<evidence type="ECO:0000313" key="1">
    <source>
        <dbReference type="EMBL" id="EJX04007.1"/>
    </source>
</evidence>
<proteinExistence type="predicted"/>